<protein>
    <submittedName>
        <fullName evidence="2">CatB-related O-acetyltransferase</fullName>
        <ecNumber evidence="2">2.3.1.-</ecNumber>
    </submittedName>
</protein>
<dbReference type="CDD" id="cd03349">
    <property type="entry name" value="LbH_XAT"/>
    <property type="match status" value="1"/>
</dbReference>
<reference evidence="3" key="1">
    <citation type="journal article" date="2019" name="Int. J. Syst. Evol. Microbiol.">
        <title>The Global Catalogue of Microorganisms (GCM) 10K type strain sequencing project: providing services to taxonomists for standard genome sequencing and annotation.</title>
        <authorList>
            <consortium name="The Broad Institute Genomics Platform"/>
            <consortium name="The Broad Institute Genome Sequencing Center for Infectious Disease"/>
            <person name="Wu L."/>
            <person name="Ma J."/>
        </authorList>
    </citation>
    <scope>NUCLEOTIDE SEQUENCE [LARGE SCALE GENOMIC DNA]</scope>
    <source>
        <strain evidence="3">CCUG 56029</strain>
    </source>
</reference>
<dbReference type="EMBL" id="JBHUEN010000030">
    <property type="protein sequence ID" value="MFD1882178.1"/>
    <property type="molecule type" value="Genomic_DNA"/>
</dbReference>
<evidence type="ECO:0000256" key="1">
    <source>
        <dbReference type="ARBA" id="ARBA00007274"/>
    </source>
</evidence>
<keyword evidence="2" id="KW-0808">Transferase</keyword>
<keyword evidence="2" id="KW-0012">Acyltransferase</keyword>
<dbReference type="RefSeq" id="WP_379142619.1">
    <property type="nucleotide sequence ID" value="NZ_JBHUEN010000030.1"/>
</dbReference>
<comment type="caution">
    <text evidence="2">The sequence shown here is derived from an EMBL/GenBank/DDBJ whole genome shotgun (WGS) entry which is preliminary data.</text>
</comment>
<gene>
    <name evidence="2" type="ORF">ACFSCT_10680</name>
</gene>
<dbReference type="SUPFAM" id="SSF51161">
    <property type="entry name" value="Trimeric LpxA-like enzymes"/>
    <property type="match status" value="1"/>
</dbReference>
<sequence length="218" mass="23461">MPKGFLDATSVYPMRFLDGRVNPGLVHLNRVIDNPNIEIGAYTYASSFEPPEDWALRLAPYTFAGAPERLVIGRFGQIADRVRIITASSNHPMAGISTYPFAIFDHDRLAGYFAQMTDLPDTVIGHDVWLGDGVTVLPGARIGCGVIVGAGSVVRGALPDYCIAAGNPARVIRMRFAPDQIARLMAVGWWDWPVEAIARATPALARGDVEALAAMAPG</sequence>
<dbReference type="GO" id="GO:0016746">
    <property type="term" value="F:acyltransferase activity"/>
    <property type="evidence" value="ECO:0007669"/>
    <property type="project" value="UniProtKB-KW"/>
</dbReference>
<name>A0ABW4R7J9_9RHOB</name>
<dbReference type="PANTHER" id="PTHR43300">
    <property type="entry name" value="ACETYLTRANSFERASE"/>
    <property type="match status" value="1"/>
</dbReference>
<evidence type="ECO:0000313" key="2">
    <source>
        <dbReference type="EMBL" id="MFD1882178.1"/>
    </source>
</evidence>
<organism evidence="2 3">
    <name type="scientific">Paracoccus pacificus</name>
    <dbReference type="NCBI Taxonomy" id="1463598"/>
    <lineage>
        <taxon>Bacteria</taxon>
        <taxon>Pseudomonadati</taxon>
        <taxon>Pseudomonadota</taxon>
        <taxon>Alphaproteobacteria</taxon>
        <taxon>Rhodobacterales</taxon>
        <taxon>Paracoccaceae</taxon>
        <taxon>Paracoccus</taxon>
    </lineage>
</organism>
<proteinExistence type="inferred from homology"/>
<accession>A0ABW4R7J9</accession>
<evidence type="ECO:0000313" key="3">
    <source>
        <dbReference type="Proteomes" id="UP001597213"/>
    </source>
</evidence>
<dbReference type="EC" id="2.3.1.-" evidence="2"/>
<comment type="similarity">
    <text evidence="1">Belongs to the transferase hexapeptide repeat family.</text>
</comment>
<keyword evidence="3" id="KW-1185">Reference proteome</keyword>
<dbReference type="Gene3D" id="2.160.10.10">
    <property type="entry name" value="Hexapeptide repeat proteins"/>
    <property type="match status" value="1"/>
</dbReference>
<dbReference type="Pfam" id="PF00132">
    <property type="entry name" value="Hexapep"/>
    <property type="match status" value="1"/>
</dbReference>
<dbReference type="InterPro" id="IPR050179">
    <property type="entry name" value="Trans_hexapeptide_repeat"/>
</dbReference>
<dbReference type="InterPro" id="IPR011004">
    <property type="entry name" value="Trimer_LpxA-like_sf"/>
</dbReference>
<dbReference type="Proteomes" id="UP001597213">
    <property type="component" value="Unassembled WGS sequence"/>
</dbReference>
<dbReference type="PANTHER" id="PTHR43300:SF11">
    <property type="entry name" value="ACETYLTRANSFERASE RV3034C-RELATED"/>
    <property type="match status" value="1"/>
</dbReference>
<dbReference type="InterPro" id="IPR001451">
    <property type="entry name" value="Hexapep"/>
</dbReference>